<name>A0A9E7M9G5_9EURY</name>
<dbReference type="RefSeq" id="WP_251948194.1">
    <property type="nucleotide sequence ID" value="NZ_CP080572.1"/>
</dbReference>
<dbReference type="EMBL" id="CP080572">
    <property type="protein sequence ID" value="USG99389.1"/>
    <property type="molecule type" value="Genomic_DNA"/>
</dbReference>
<dbReference type="Proteomes" id="UP001056425">
    <property type="component" value="Chromosome"/>
</dbReference>
<dbReference type="GeneID" id="72778201"/>
<reference evidence="1 2" key="1">
    <citation type="submission" date="2021-08" db="EMBL/GenBank/DDBJ databases">
        <title>Thermococcus onnuriiensis IOH2.</title>
        <authorList>
            <person name="Park Y.-J."/>
        </authorList>
    </citation>
    <scope>NUCLEOTIDE SEQUENCE [LARGE SCALE GENOMIC DNA]</scope>
    <source>
        <strain evidence="1 2">IOH2</strain>
    </source>
</reference>
<keyword evidence="2" id="KW-1185">Reference proteome</keyword>
<protein>
    <submittedName>
        <fullName evidence="1">Uncharacterized protein</fullName>
    </submittedName>
</protein>
<organism evidence="1 2">
    <name type="scientific">Thermococcus argininiproducens</name>
    <dbReference type="NCBI Taxonomy" id="2866384"/>
    <lineage>
        <taxon>Archaea</taxon>
        <taxon>Methanobacteriati</taxon>
        <taxon>Methanobacteriota</taxon>
        <taxon>Thermococci</taxon>
        <taxon>Thermococcales</taxon>
        <taxon>Thermococcaceae</taxon>
        <taxon>Thermococcus</taxon>
    </lineage>
</organism>
<sequence length="342" mass="38891">MELKKAYLFSMIFLIISSQLVIAEEQVFDILDYFPSKPGYYIKYKTSDYYSRLDGIIELVAQHKVAESPTFTLYQSSGKGYFRNSFLMYKIEGNIVRFRGGTIGNQAHFWGSFFYVPRYITDGSTWSRRSGDFGNMVYKVEALGTIKIGDVTCVECIKISITTSNTLPEIADYFEGVETMYLSKGVGIVKVTFKRKNGRVFTAEMIENGYYSPSKITGKITLDGKVPAWGYGVAPTPIDIWAFVDYKGEFSMEIYGDWIVLFFGQAKNGNIELKIANNDIANMIEVSKPFTNLYLSMFMNPNDRNVKAVGRIVEKIDNWRNLGYNEGYGVIFVKISEIIMTT</sequence>
<gene>
    <name evidence="1" type="ORF">K1720_07600</name>
</gene>
<proteinExistence type="predicted"/>
<dbReference type="KEGG" id="thei:K1720_07600"/>
<dbReference type="AlphaFoldDB" id="A0A9E7M9G5"/>
<evidence type="ECO:0000313" key="1">
    <source>
        <dbReference type="EMBL" id="USG99389.1"/>
    </source>
</evidence>
<evidence type="ECO:0000313" key="2">
    <source>
        <dbReference type="Proteomes" id="UP001056425"/>
    </source>
</evidence>
<accession>A0A9E7M9G5</accession>